<evidence type="ECO:0008006" key="3">
    <source>
        <dbReference type="Google" id="ProtNLM"/>
    </source>
</evidence>
<accession>A0A6C0F1H0</accession>
<feature type="compositionally biased region" description="Basic and acidic residues" evidence="1">
    <location>
        <begin position="57"/>
        <end position="67"/>
    </location>
</feature>
<evidence type="ECO:0000256" key="1">
    <source>
        <dbReference type="SAM" id="MobiDB-lite"/>
    </source>
</evidence>
<name>A0A6C0F1H0_9ZZZZ</name>
<feature type="region of interest" description="Disordered" evidence="1">
    <location>
        <begin position="51"/>
        <end position="76"/>
    </location>
</feature>
<proteinExistence type="predicted"/>
<dbReference type="Gene3D" id="3.90.320.10">
    <property type="match status" value="1"/>
</dbReference>
<protein>
    <recommendedName>
        <fullName evidence="3">PD-(D/E)XK endonuclease-like domain-containing protein</fullName>
    </recommendedName>
</protein>
<dbReference type="AlphaFoldDB" id="A0A6C0F1H0"/>
<dbReference type="EMBL" id="MN739001">
    <property type="protein sequence ID" value="QHT34503.1"/>
    <property type="molecule type" value="Genomic_DNA"/>
</dbReference>
<reference evidence="2" key="1">
    <citation type="journal article" date="2020" name="Nature">
        <title>Giant virus diversity and host interactions through global metagenomics.</title>
        <authorList>
            <person name="Schulz F."/>
            <person name="Roux S."/>
            <person name="Paez-Espino D."/>
            <person name="Jungbluth S."/>
            <person name="Walsh D.A."/>
            <person name="Denef V.J."/>
            <person name="McMahon K.D."/>
            <person name="Konstantinidis K.T."/>
            <person name="Eloe-Fadrosh E.A."/>
            <person name="Kyrpides N.C."/>
            <person name="Woyke T."/>
        </authorList>
    </citation>
    <scope>NUCLEOTIDE SEQUENCE</scope>
    <source>
        <strain evidence="2">GVMAG-M-3300009163-63</strain>
    </source>
</reference>
<evidence type="ECO:0000313" key="2">
    <source>
        <dbReference type="EMBL" id="QHT34503.1"/>
    </source>
</evidence>
<dbReference type="InterPro" id="IPR011604">
    <property type="entry name" value="PDDEXK-like_dom_sf"/>
</dbReference>
<sequence length="329" mass="38205">MLSTHGISATAFENKNEGKSSSLKVYQCSPAMATCDGMYPPPFPFVVAVEKEEEEKEEKGDGKKGDSDDPLTFLEKKNPHSRDARISFDAGPHIYTIDNDPSVKYTSVTTWNHKHFEEFDADAIITRMMSGKNWKLSKYYGMTRDKIKATWDKTRDDAAAAGTLMHYNIERVYNGCGLDDVDNGSLEFQYFRRFHADHVEHLEPFRTEWMIFHEEHRLSGSIDIVFRNLDDGTFSIYDWKRSKEIKKTAFGGAFAKTQEIEHLPDSNFWHYSLQLNTYKTILEQKYDMVIRDMFLVCLHPDNPNKSYIKLKVPDLSDEMRELLPYNMKI</sequence>
<organism evidence="2">
    <name type="scientific">viral metagenome</name>
    <dbReference type="NCBI Taxonomy" id="1070528"/>
    <lineage>
        <taxon>unclassified sequences</taxon>
        <taxon>metagenomes</taxon>
        <taxon>organismal metagenomes</taxon>
    </lineage>
</organism>